<protein>
    <recommendedName>
        <fullName evidence="5">Glycosyltransferase</fullName>
    </recommendedName>
</protein>
<dbReference type="SUPFAM" id="SSF53756">
    <property type="entry name" value="UDP-Glycosyltransferase/glycogen phosphorylase"/>
    <property type="match status" value="1"/>
</dbReference>
<evidence type="ECO:0000259" key="2">
    <source>
        <dbReference type="Pfam" id="PF13439"/>
    </source>
</evidence>
<dbReference type="PANTHER" id="PTHR12526:SF630">
    <property type="entry name" value="GLYCOSYLTRANSFERASE"/>
    <property type="match status" value="1"/>
</dbReference>
<feature type="domain" description="Glycosyl transferase family 1" evidence="1">
    <location>
        <begin position="207"/>
        <end position="342"/>
    </location>
</feature>
<feature type="domain" description="Glycosyltransferase subfamily 4-like N-terminal" evidence="2">
    <location>
        <begin position="40"/>
        <end position="190"/>
    </location>
</feature>
<sequence length="381" mass="42725">MNPKESFSEPFFPYHVPNTCEEVPHSMNIAIVSRKLSGRGGMETAIQTLAHTARAKDVPLMLWAMGHLENTEWLVDIPYRSAKIDRGTGHRLQLRAKLPFYIVALARMLNQSQVDTLLITDPIFAEAAYRARYLTGRRVRILSWLHFSLDKLANVSSLARADGHLAISQGIKRQLQALNISRPIHVIHNPLPFAFNPPKPQHPAPGRLLYVGRLSNHQKRLDLLFQALSQIDGVWTLDIAGDGPDLAWLRDRANQLGINDRIAFRGWQSDPWSICQPSALVLTSDFEGFPMVLVEALARGIPVVATNCPTGPEDIVENHKNGLLAEPGSVTAIRDAVQMALDPEWPWEWTAQDIQKNTLTHYNASRVFDKMSEAIVSIPER</sequence>
<dbReference type="Proteomes" id="UP000242699">
    <property type="component" value="Unassembled WGS sequence"/>
</dbReference>
<dbReference type="PANTHER" id="PTHR12526">
    <property type="entry name" value="GLYCOSYLTRANSFERASE"/>
    <property type="match status" value="1"/>
</dbReference>
<gene>
    <name evidence="3" type="ORF">C7B43_01605</name>
</gene>
<reference evidence="3 4" key="1">
    <citation type="journal article" date="2014" name="BMC Genomics">
        <title>Comparison of environmental and isolate Sulfobacillus genomes reveals diverse carbon, sulfur, nitrogen, and hydrogen metabolisms.</title>
        <authorList>
            <person name="Justice N.B."/>
            <person name="Norman A."/>
            <person name="Brown C.T."/>
            <person name="Singh A."/>
            <person name="Thomas B.C."/>
            <person name="Banfield J.F."/>
        </authorList>
    </citation>
    <scope>NUCLEOTIDE SEQUENCE [LARGE SCALE GENOMIC DNA]</scope>
    <source>
        <strain evidence="3">AMDSBA1</strain>
    </source>
</reference>
<accession>A0A2T2XAA7</accession>
<comment type="caution">
    <text evidence="3">The sequence shown here is derived from an EMBL/GenBank/DDBJ whole genome shotgun (WGS) entry which is preliminary data.</text>
</comment>
<dbReference type="GO" id="GO:0016757">
    <property type="term" value="F:glycosyltransferase activity"/>
    <property type="evidence" value="ECO:0007669"/>
    <property type="project" value="InterPro"/>
</dbReference>
<dbReference type="CDD" id="cd03811">
    <property type="entry name" value="GT4_GT28_WabH-like"/>
    <property type="match status" value="1"/>
</dbReference>
<name>A0A2T2XAA7_9FIRM</name>
<evidence type="ECO:0000313" key="4">
    <source>
        <dbReference type="Proteomes" id="UP000242699"/>
    </source>
</evidence>
<dbReference type="EMBL" id="PXYT01000002">
    <property type="protein sequence ID" value="PSR31419.1"/>
    <property type="molecule type" value="Genomic_DNA"/>
</dbReference>
<dbReference type="Gene3D" id="3.40.50.2000">
    <property type="entry name" value="Glycogen Phosphorylase B"/>
    <property type="match status" value="2"/>
</dbReference>
<dbReference type="InterPro" id="IPR001296">
    <property type="entry name" value="Glyco_trans_1"/>
</dbReference>
<evidence type="ECO:0000313" key="3">
    <source>
        <dbReference type="EMBL" id="PSR31419.1"/>
    </source>
</evidence>
<organism evidence="3 4">
    <name type="scientific">Sulfobacillus benefaciens</name>
    <dbReference type="NCBI Taxonomy" id="453960"/>
    <lineage>
        <taxon>Bacteria</taxon>
        <taxon>Bacillati</taxon>
        <taxon>Bacillota</taxon>
        <taxon>Clostridia</taxon>
        <taxon>Eubacteriales</taxon>
        <taxon>Clostridiales Family XVII. Incertae Sedis</taxon>
        <taxon>Sulfobacillus</taxon>
    </lineage>
</organism>
<dbReference type="Pfam" id="PF13439">
    <property type="entry name" value="Glyco_transf_4"/>
    <property type="match status" value="1"/>
</dbReference>
<dbReference type="AlphaFoldDB" id="A0A2T2XAA7"/>
<evidence type="ECO:0008006" key="5">
    <source>
        <dbReference type="Google" id="ProtNLM"/>
    </source>
</evidence>
<proteinExistence type="predicted"/>
<dbReference type="InterPro" id="IPR028098">
    <property type="entry name" value="Glyco_trans_4-like_N"/>
</dbReference>
<evidence type="ECO:0000259" key="1">
    <source>
        <dbReference type="Pfam" id="PF00534"/>
    </source>
</evidence>
<dbReference type="Pfam" id="PF00534">
    <property type="entry name" value="Glycos_transf_1"/>
    <property type="match status" value="1"/>
</dbReference>